<evidence type="ECO:0000313" key="7">
    <source>
        <dbReference type="EMBL" id="KAK3368540.1"/>
    </source>
</evidence>
<dbReference type="Pfam" id="PF01544">
    <property type="entry name" value="CorA"/>
    <property type="match status" value="1"/>
</dbReference>
<evidence type="ECO:0000256" key="4">
    <source>
        <dbReference type="ARBA" id="ARBA00023136"/>
    </source>
</evidence>
<feature type="region of interest" description="Disordered" evidence="5">
    <location>
        <begin position="520"/>
        <end position="545"/>
    </location>
</feature>
<comment type="caution">
    <text evidence="7">The sequence shown here is derived from an EMBL/GenBank/DDBJ whole genome shotgun (WGS) entry which is preliminary data.</text>
</comment>
<feature type="compositionally biased region" description="Acidic residues" evidence="5">
    <location>
        <begin position="708"/>
        <end position="722"/>
    </location>
</feature>
<evidence type="ECO:0000256" key="5">
    <source>
        <dbReference type="SAM" id="MobiDB-lite"/>
    </source>
</evidence>
<evidence type="ECO:0000256" key="3">
    <source>
        <dbReference type="ARBA" id="ARBA00022989"/>
    </source>
</evidence>
<dbReference type="EMBL" id="JAULSW010000010">
    <property type="protein sequence ID" value="KAK3368540.1"/>
    <property type="molecule type" value="Genomic_DNA"/>
</dbReference>
<protein>
    <submittedName>
        <fullName evidence="7">Uncharacterized protein</fullName>
    </submittedName>
</protein>
<feature type="transmembrane region" description="Helical" evidence="6">
    <location>
        <begin position="610"/>
        <end position="632"/>
    </location>
</feature>
<dbReference type="GO" id="GO:0016020">
    <property type="term" value="C:membrane"/>
    <property type="evidence" value="ECO:0007669"/>
    <property type="project" value="UniProtKB-SubCell"/>
</dbReference>
<sequence>MRRWIRNSGRTPSFAQGPRQSPQVSQAFYEKLQPQQVFLPTAAPATIPAPGPSDSVKNEVKNPTHCYIVDFHYDRLHDKPEEGLVSHGFDRKDMIESDKTPDGLMTPVYKPLDLKPRPDLRWIHIPWNSMLDTEVLMRKICQDIGLKEEAVASSILPNDKWDDLFHVMESNTKGINATYMQTTCQEISISKKHIKCLSLKLEAERGESRFNHRGANMVLFMPFLHWGREDVLTWRNAKTAAFKAHIDNCKHEQPPSENCLRQMLNSEGSEEKTEESEGKRFYAKMMATQLYNSKPLHARRTLDQWYYSTTCDTSKLRDFDQIVAKFGPEDHKKKRSPILIVDQLWLWILGGSTVVTCFDRRWEQDESESFQCNVFDKILSWTLKQEARHVKCPYELAHLIINEVSGIFFNYSITLKPAIRFHEIFKLAISQLNNRQTIAFRRLSRLYVSGPIWELPPRRQDKIFTMRKELKLVKEVRDLVDELSMIARVYEDQASIIDPLADNQFADALFREGVTDEEGHAKIKNNGGQQATQNDSEAAEDSSSSHVPIIWDQGGWFMRTRRLIFKYQNMVDRMIEEATQIADSLQNTINLKQNSGSLFEAHASRKEAEAIMVFTLVSSCILPLSFGTSVFGMNVAELSGENPVSLGVAMLYIVPISLLIFGGFWGFAFQRDVIEKVASWIHDKKKKRNKARKAKGVREGEPGRGHDSDDDSTSSSDEDGGNENEAQSSALAAKRSSVRRRWFCAHGDDGGDDDAERAAAGYK</sequence>
<evidence type="ECO:0000256" key="2">
    <source>
        <dbReference type="ARBA" id="ARBA00022692"/>
    </source>
</evidence>
<dbReference type="InterPro" id="IPR002523">
    <property type="entry name" value="MgTranspt_CorA/ZnTranspt_ZntB"/>
</dbReference>
<keyword evidence="3 6" id="KW-1133">Transmembrane helix</keyword>
<keyword evidence="4 6" id="KW-0472">Membrane</keyword>
<comment type="subcellular location">
    <subcellularLocation>
        <location evidence="1">Membrane</location>
        <topology evidence="1">Multi-pass membrane protein</topology>
    </subcellularLocation>
</comment>
<gene>
    <name evidence="7" type="ORF">B0H63DRAFT_488660</name>
</gene>
<name>A0AAE0K324_9PEZI</name>
<evidence type="ECO:0000256" key="1">
    <source>
        <dbReference type="ARBA" id="ARBA00004141"/>
    </source>
</evidence>
<evidence type="ECO:0000313" key="8">
    <source>
        <dbReference type="Proteomes" id="UP001285441"/>
    </source>
</evidence>
<dbReference type="PANTHER" id="PTHR47685:SF1">
    <property type="entry name" value="MAGNESIUM TRANSPORT PROTEIN CORA"/>
    <property type="match status" value="1"/>
</dbReference>
<dbReference type="AlphaFoldDB" id="A0AAE0K324"/>
<reference evidence="7" key="2">
    <citation type="submission" date="2023-06" db="EMBL/GenBank/DDBJ databases">
        <authorList>
            <consortium name="Lawrence Berkeley National Laboratory"/>
            <person name="Haridas S."/>
            <person name="Hensen N."/>
            <person name="Bonometti L."/>
            <person name="Westerberg I."/>
            <person name="Brannstrom I.O."/>
            <person name="Guillou S."/>
            <person name="Cros-Aarteil S."/>
            <person name="Calhoun S."/>
            <person name="Kuo A."/>
            <person name="Mondo S."/>
            <person name="Pangilinan J."/>
            <person name="Riley R."/>
            <person name="LaButti K."/>
            <person name="Andreopoulos B."/>
            <person name="Lipzen A."/>
            <person name="Chen C."/>
            <person name="Yanf M."/>
            <person name="Daum C."/>
            <person name="Ng V."/>
            <person name="Clum A."/>
            <person name="Steindorff A."/>
            <person name="Ohm R."/>
            <person name="Martin F."/>
            <person name="Silar P."/>
            <person name="Natvig D."/>
            <person name="Lalanne C."/>
            <person name="Gautier V."/>
            <person name="Ament-velasquez S.L."/>
            <person name="Kruys A."/>
            <person name="Hutchinson M.I."/>
            <person name="Powell A.J."/>
            <person name="Barry K."/>
            <person name="Miller A.N."/>
            <person name="Grigoriev I.V."/>
            <person name="Debuchy R."/>
            <person name="Gladieux P."/>
            <person name="Thoren M.H."/>
            <person name="Johannesson H."/>
        </authorList>
    </citation>
    <scope>NUCLEOTIDE SEQUENCE</scope>
    <source>
        <strain evidence="7">CBS 232.78</strain>
    </source>
</reference>
<dbReference type="InterPro" id="IPR045863">
    <property type="entry name" value="CorA_TM1_TM2"/>
</dbReference>
<organism evidence="7 8">
    <name type="scientific">Podospora didyma</name>
    <dbReference type="NCBI Taxonomy" id="330526"/>
    <lineage>
        <taxon>Eukaryota</taxon>
        <taxon>Fungi</taxon>
        <taxon>Dikarya</taxon>
        <taxon>Ascomycota</taxon>
        <taxon>Pezizomycotina</taxon>
        <taxon>Sordariomycetes</taxon>
        <taxon>Sordariomycetidae</taxon>
        <taxon>Sordariales</taxon>
        <taxon>Podosporaceae</taxon>
        <taxon>Podospora</taxon>
    </lineage>
</organism>
<dbReference type="InterPro" id="IPR050829">
    <property type="entry name" value="CorA_MIT"/>
</dbReference>
<feature type="region of interest" description="Disordered" evidence="5">
    <location>
        <begin position="689"/>
        <end position="737"/>
    </location>
</feature>
<feature type="transmembrane region" description="Helical" evidence="6">
    <location>
        <begin position="644"/>
        <end position="667"/>
    </location>
</feature>
<dbReference type="PANTHER" id="PTHR47685">
    <property type="entry name" value="MAGNESIUM TRANSPORT PROTEIN CORA"/>
    <property type="match status" value="1"/>
</dbReference>
<evidence type="ECO:0000256" key="6">
    <source>
        <dbReference type="SAM" id="Phobius"/>
    </source>
</evidence>
<keyword evidence="8" id="KW-1185">Reference proteome</keyword>
<feature type="compositionally biased region" description="Polar residues" evidence="5">
    <location>
        <begin position="8"/>
        <end position="24"/>
    </location>
</feature>
<feature type="compositionally biased region" description="Basic and acidic residues" evidence="5">
    <location>
        <begin position="696"/>
        <end position="707"/>
    </location>
</feature>
<feature type="region of interest" description="Disordered" evidence="5">
    <location>
        <begin position="1"/>
        <end position="24"/>
    </location>
</feature>
<dbReference type="SUPFAM" id="SSF144083">
    <property type="entry name" value="Magnesium transport protein CorA, transmembrane region"/>
    <property type="match status" value="1"/>
</dbReference>
<accession>A0AAE0K324</accession>
<reference evidence="7" key="1">
    <citation type="journal article" date="2023" name="Mol. Phylogenet. Evol.">
        <title>Genome-scale phylogeny and comparative genomics of the fungal order Sordariales.</title>
        <authorList>
            <person name="Hensen N."/>
            <person name="Bonometti L."/>
            <person name="Westerberg I."/>
            <person name="Brannstrom I.O."/>
            <person name="Guillou S."/>
            <person name="Cros-Aarteil S."/>
            <person name="Calhoun S."/>
            <person name="Haridas S."/>
            <person name="Kuo A."/>
            <person name="Mondo S."/>
            <person name="Pangilinan J."/>
            <person name="Riley R."/>
            <person name="LaButti K."/>
            <person name="Andreopoulos B."/>
            <person name="Lipzen A."/>
            <person name="Chen C."/>
            <person name="Yan M."/>
            <person name="Daum C."/>
            <person name="Ng V."/>
            <person name="Clum A."/>
            <person name="Steindorff A."/>
            <person name="Ohm R.A."/>
            <person name="Martin F."/>
            <person name="Silar P."/>
            <person name="Natvig D.O."/>
            <person name="Lalanne C."/>
            <person name="Gautier V."/>
            <person name="Ament-Velasquez S.L."/>
            <person name="Kruys A."/>
            <person name="Hutchinson M.I."/>
            <person name="Powell A.J."/>
            <person name="Barry K."/>
            <person name="Miller A.N."/>
            <person name="Grigoriev I.V."/>
            <person name="Debuchy R."/>
            <person name="Gladieux P."/>
            <person name="Hiltunen Thoren M."/>
            <person name="Johannesson H."/>
        </authorList>
    </citation>
    <scope>NUCLEOTIDE SEQUENCE</scope>
    <source>
        <strain evidence="7">CBS 232.78</strain>
    </source>
</reference>
<dbReference type="Proteomes" id="UP001285441">
    <property type="component" value="Unassembled WGS sequence"/>
</dbReference>
<keyword evidence="2 6" id="KW-0812">Transmembrane</keyword>
<proteinExistence type="predicted"/>
<dbReference type="GO" id="GO:0046873">
    <property type="term" value="F:metal ion transmembrane transporter activity"/>
    <property type="evidence" value="ECO:0007669"/>
    <property type="project" value="InterPro"/>
</dbReference>
<dbReference type="Gene3D" id="1.20.58.340">
    <property type="entry name" value="Magnesium transport protein CorA, transmembrane region"/>
    <property type="match status" value="1"/>
</dbReference>